<sequence length="426" mass="44648">MTATPVVLAATPLTGHVRPVLNLARHLVAAGRQVTVVSGSRFARQADAAGAAFVPLAGPADFDDRRLGELQPWLHELPPGPAFLEAMFGWFTDMAPTQNAVLQEVLAQQPDAAVIHEAAFYGTWPQLLGAPGIRPRRTVGLGIFPLTLSGAELTMMGPPPPRAGLDVREAAAAFNAELAAQLAGATAHAQQVMAGLGATATLPVISDAQILLPDVFAQLTVPSFEYPRIDAPPTLRLIGALPPEPPTAWQPPSWWPELSQRRVVALTQGTVANHDLTDLVQPTLDALADEDALVVAGLGGRGIAPGDLRVPSNARVESFIPFDALFPLADIVVTNGGYGGVQLALHHGVPLVVAGGSEDKPAVAARVADFGVGVDLRTGRPEAATVGQAVRRVLDEPAFRRRAQDLSAEYRSADPVHAVLDIIDGA</sequence>
<dbReference type="Proteomes" id="UP001500460">
    <property type="component" value="Unassembled WGS sequence"/>
</dbReference>
<dbReference type="CDD" id="cd03784">
    <property type="entry name" value="GT1_Gtf-like"/>
    <property type="match status" value="1"/>
</dbReference>
<dbReference type="PANTHER" id="PTHR48050">
    <property type="entry name" value="STEROL 3-BETA-GLUCOSYLTRANSFERASE"/>
    <property type="match status" value="1"/>
</dbReference>
<organism evidence="3 4">
    <name type="scientific">Streptomyces glaucus</name>
    <dbReference type="NCBI Taxonomy" id="284029"/>
    <lineage>
        <taxon>Bacteria</taxon>
        <taxon>Bacillati</taxon>
        <taxon>Actinomycetota</taxon>
        <taxon>Actinomycetes</taxon>
        <taxon>Kitasatosporales</taxon>
        <taxon>Streptomycetaceae</taxon>
        <taxon>Streptomyces</taxon>
    </lineage>
</organism>
<keyword evidence="1" id="KW-0808">Transferase</keyword>
<dbReference type="Pfam" id="PF06722">
    <property type="entry name" value="EryCIII-like_C"/>
    <property type="match status" value="1"/>
</dbReference>
<dbReference type="RefSeq" id="WP_344604800.1">
    <property type="nucleotide sequence ID" value="NZ_BAAATK010000023.1"/>
</dbReference>
<evidence type="ECO:0000313" key="3">
    <source>
        <dbReference type="EMBL" id="GAA2442901.1"/>
    </source>
</evidence>
<dbReference type="Gene3D" id="3.40.50.2000">
    <property type="entry name" value="Glycogen Phosphorylase B"/>
    <property type="match status" value="2"/>
</dbReference>
<dbReference type="EMBL" id="BAAATK010000023">
    <property type="protein sequence ID" value="GAA2442901.1"/>
    <property type="molecule type" value="Genomic_DNA"/>
</dbReference>
<evidence type="ECO:0000256" key="1">
    <source>
        <dbReference type="ARBA" id="ARBA00022679"/>
    </source>
</evidence>
<dbReference type="InterPro" id="IPR010610">
    <property type="entry name" value="EryCIII-like_C"/>
</dbReference>
<accession>A0ABP5X218</accession>
<keyword evidence="4" id="KW-1185">Reference proteome</keyword>
<gene>
    <name evidence="3" type="ORF">GCM10010421_37250</name>
</gene>
<dbReference type="InterPro" id="IPR050426">
    <property type="entry name" value="Glycosyltransferase_28"/>
</dbReference>
<feature type="domain" description="Erythromycin biosynthesis protein CIII-like C-terminal" evidence="2">
    <location>
        <begin position="283"/>
        <end position="412"/>
    </location>
</feature>
<dbReference type="SUPFAM" id="SSF53756">
    <property type="entry name" value="UDP-Glycosyltransferase/glycogen phosphorylase"/>
    <property type="match status" value="1"/>
</dbReference>
<reference evidence="4" key="1">
    <citation type="journal article" date="2019" name="Int. J. Syst. Evol. Microbiol.">
        <title>The Global Catalogue of Microorganisms (GCM) 10K type strain sequencing project: providing services to taxonomists for standard genome sequencing and annotation.</title>
        <authorList>
            <consortium name="The Broad Institute Genomics Platform"/>
            <consortium name="The Broad Institute Genome Sequencing Center for Infectious Disease"/>
            <person name="Wu L."/>
            <person name="Ma J."/>
        </authorList>
    </citation>
    <scope>NUCLEOTIDE SEQUENCE [LARGE SCALE GENOMIC DNA]</scope>
    <source>
        <strain evidence="4">JCM 6922</strain>
    </source>
</reference>
<evidence type="ECO:0000313" key="4">
    <source>
        <dbReference type="Proteomes" id="UP001500460"/>
    </source>
</evidence>
<proteinExistence type="predicted"/>
<protein>
    <submittedName>
        <fullName evidence="3">Glycosyltransferase</fullName>
    </submittedName>
</protein>
<dbReference type="PANTHER" id="PTHR48050:SF13">
    <property type="entry name" value="STEROL 3-BETA-GLUCOSYLTRANSFERASE UGT80A2"/>
    <property type="match status" value="1"/>
</dbReference>
<name>A0ABP5X218_9ACTN</name>
<comment type="caution">
    <text evidence="3">The sequence shown here is derived from an EMBL/GenBank/DDBJ whole genome shotgun (WGS) entry which is preliminary data.</text>
</comment>
<evidence type="ECO:0000259" key="2">
    <source>
        <dbReference type="Pfam" id="PF06722"/>
    </source>
</evidence>
<dbReference type="InterPro" id="IPR002213">
    <property type="entry name" value="UDP_glucos_trans"/>
</dbReference>